<sequence length="287" mass="33255">MKKIVKTIKWLMITIISILIVAVLWIRFSRFTDTMIYKTNGLTYDSFQTEYTHQEYYYEIDKNVKIHAVLFKPDSTTAPIGTIIHYSGKGIHLMSSQKYYKSILDKGFQVFSFERRNFGKSTGTADNSVQLKKDALYVFDKITKHKDVVDTPIIIWGQSLGGAFAIMNAAERQEKINGLIVEGTFSSFPDIGKVYANALHMENFKAFVPLLMNNDFPAEKEIKKIKKPVLVIHSHNDEQVPYKLGEKLYESSNKDNTEFWKIKGKHIKALFDYEKEYIDKFLEMINN</sequence>
<dbReference type="EMBL" id="AQRA01000002">
    <property type="protein sequence ID" value="EZH74921.1"/>
    <property type="molecule type" value="Genomic_DNA"/>
</dbReference>
<dbReference type="PANTHER" id="PTHR12277">
    <property type="entry name" value="ALPHA/BETA HYDROLASE DOMAIN-CONTAINING PROTEIN"/>
    <property type="match status" value="1"/>
</dbReference>
<reference evidence="3 4" key="1">
    <citation type="submission" date="2014-04" db="EMBL/GenBank/DDBJ databases">
        <title>Aquimarina sp. 22II-S11-z7 Genome Sequencing.</title>
        <authorList>
            <person name="Lai Q."/>
        </authorList>
    </citation>
    <scope>NUCLEOTIDE SEQUENCE [LARGE SCALE GENOMIC DNA]</scope>
    <source>
        <strain evidence="3 4">22II-S11-z7</strain>
    </source>
</reference>
<evidence type="ECO:0000313" key="4">
    <source>
        <dbReference type="Proteomes" id="UP000023541"/>
    </source>
</evidence>
<evidence type="ECO:0000259" key="2">
    <source>
        <dbReference type="Pfam" id="PF12146"/>
    </source>
</evidence>
<organism evidence="3 4">
    <name type="scientific">Aquimarina atlantica</name>
    <dbReference type="NCBI Taxonomy" id="1317122"/>
    <lineage>
        <taxon>Bacteria</taxon>
        <taxon>Pseudomonadati</taxon>
        <taxon>Bacteroidota</taxon>
        <taxon>Flavobacteriia</taxon>
        <taxon>Flavobacteriales</taxon>
        <taxon>Flavobacteriaceae</taxon>
        <taxon>Aquimarina</taxon>
    </lineage>
</organism>
<evidence type="ECO:0000313" key="3">
    <source>
        <dbReference type="EMBL" id="EZH74921.1"/>
    </source>
</evidence>
<keyword evidence="1" id="KW-0812">Transmembrane</keyword>
<dbReference type="STRING" id="1317122.ATO12_09315"/>
<comment type="caution">
    <text evidence="3">The sequence shown here is derived from an EMBL/GenBank/DDBJ whole genome shotgun (WGS) entry which is preliminary data.</text>
</comment>
<feature type="domain" description="Serine aminopeptidase S33" evidence="2">
    <location>
        <begin position="79"/>
        <end position="186"/>
    </location>
</feature>
<keyword evidence="1" id="KW-1133">Transmembrane helix</keyword>
<dbReference type="SUPFAM" id="SSF53474">
    <property type="entry name" value="alpha/beta-Hydrolases"/>
    <property type="match status" value="1"/>
</dbReference>
<accession>A0A023BXZ2</accession>
<dbReference type="RefSeq" id="WP_034239841.1">
    <property type="nucleotide sequence ID" value="NZ_AQRA01000002.1"/>
</dbReference>
<gene>
    <name evidence="3" type="ORF">ATO12_09315</name>
</gene>
<dbReference type="AlphaFoldDB" id="A0A023BXZ2"/>
<dbReference type="eggNOG" id="COG1073">
    <property type="taxonomic scope" value="Bacteria"/>
</dbReference>
<keyword evidence="4" id="KW-1185">Reference proteome</keyword>
<feature type="transmembrane region" description="Helical" evidence="1">
    <location>
        <begin position="7"/>
        <end position="28"/>
    </location>
</feature>
<dbReference type="Gene3D" id="3.40.50.1820">
    <property type="entry name" value="alpha/beta hydrolase"/>
    <property type="match status" value="1"/>
</dbReference>
<protein>
    <recommendedName>
        <fullName evidence="2">Serine aminopeptidase S33 domain-containing protein</fullName>
    </recommendedName>
</protein>
<keyword evidence="1" id="KW-0472">Membrane</keyword>
<dbReference type="InterPro" id="IPR022742">
    <property type="entry name" value="Hydrolase_4"/>
</dbReference>
<name>A0A023BXZ2_9FLAO</name>
<dbReference type="InterPro" id="IPR029058">
    <property type="entry name" value="AB_hydrolase_fold"/>
</dbReference>
<proteinExistence type="predicted"/>
<dbReference type="OrthoDB" id="9777090at2"/>
<dbReference type="Proteomes" id="UP000023541">
    <property type="component" value="Unassembled WGS sequence"/>
</dbReference>
<dbReference type="PANTHER" id="PTHR12277:SF81">
    <property type="entry name" value="PROTEIN ABHD13"/>
    <property type="match status" value="1"/>
</dbReference>
<evidence type="ECO:0000256" key="1">
    <source>
        <dbReference type="SAM" id="Phobius"/>
    </source>
</evidence>
<dbReference type="Pfam" id="PF12146">
    <property type="entry name" value="Hydrolase_4"/>
    <property type="match status" value="1"/>
</dbReference>